<dbReference type="Gene3D" id="3.40.1190.20">
    <property type="match status" value="1"/>
</dbReference>
<dbReference type="GO" id="GO:0009228">
    <property type="term" value="P:thiamine biosynthetic process"/>
    <property type="evidence" value="ECO:0007669"/>
    <property type="project" value="InterPro"/>
</dbReference>
<dbReference type="GO" id="GO:0008972">
    <property type="term" value="F:phosphomethylpyrimidine kinase activity"/>
    <property type="evidence" value="ECO:0007669"/>
    <property type="project" value="InterPro"/>
</dbReference>
<dbReference type="PANTHER" id="PTHR20858">
    <property type="entry name" value="PHOSPHOMETHYLPYRIMIDINE KINASE"/>
    <property type="match status" value="1"/>
</dbReference>
<dbReference type="NCBIfam" id="TIGR00097">
    <property type="entry name" value="HMP-P_kinase"/>
    <property type="match status" value="1"/>
</dbReference>
<dbReference type="InterPro" id="IPR029056">
    <property type="entry name" value="Ribokinase-like"/>
</dbReference>
<evidence type="ECO:0000313" key="7">
    <source>
        <dbReference type="Proteomes" id="UP001174909"/>
    </source>
</evidence>
<dbReference type="Proteomes" id="UP001174909">
    <property type="component" value="Unassembled WGS sequence"/>
</dbReference>
<evidence type="ECO:0000313" key="6">
    <source>
        <dbReference type="EMBL" id="CAI8009180.1"/>
    </source>
</evidence>
<name>A0AA35RCY0_GEOBA</name>
<evidence type="ECO:0000259" key="5">
    <source>
        <dbReference type="Pfam" id="PF08543"/>
    </source>
</evidence>
<keyword evidence="4" id="KW-0067">ATP-binding</keyword>
<keyword evidence="1" id="KW-0808">Transferase</keyword>
<feature type="domain" description="Pyridoxamine kinase/Phosphomethylpyrimidine kinase" evidence="5">
    <location>
        <begin position="12"/>
        <end position="254"/>
    </location>
</feature>
<keyword evidence="7" id="KW-1185">Reference proteome</keyword>
<comment type="caution">
    <text evidence="6">The sequence shown here is derived from an EMBL/GenBank/DDBJ whole genome shotgun (WGS) entry which is preliminary data.</text>
</comment>
<gene>
    <name evidence="6" type="ORF">GBAR_LOCUS6208</name>
</gene>
<dbReference type="FunFam" id="3.40.1190.20:FF:000003">
    <property type="entry name" value="Phosphomethylpyrimidine kinase ThiD"/>
    <property type="match status" value="1"/>
</dbReference>
<protein>
    <submittedName>
        <fullName evidence="6">Hydroxymethylpyrimidine/phosphomethylpyrimidine kinase</fullName>
    </submittedName>
</protein>
<reference evidence="6" key="1">
    <citation type="submission" date="2023-03" db="EMBL/GenBank/DDBJ databases">
        <authorList>
            <person name="Steffen K."/>
            <person name="Cardenas P."/>
        </authorList>
    </citation>
    <scope>NUCLEOTIDE SEQUENCE</scope>
</reference>
<dbReference type="PANTHER" id="PTHR20858:SF17">
    <property type="entry name" value="HYDROXYMETHYLPYRIMIDINE_PHOSPHOMETHYLPYRIMIDINE KINASE THI20-RELATED"/>
    <property type="match status" value="1"/>
</dbReference>
<dbReference type="GO" id="GO:0005524">
    <property type="term" value="F:ATP binding"/>
    <property type="evidence" value="ECO:0007669"/>
    <property type="project" value="UniProtKB-KW"/>
</dbReference>
<proteinExistence type="predicted"/>
<dbReference type="InterPro" id="IPR013749">
    <property type="entry name" value="PM/HMP-P_kinase-1"/>
</dbReference>
<dbReference type="InterPro" id="IPR004399">
    <property type="entry name" value="HMP/HMP-P_kinase_dom"/>
</dbReference>
<organism evidence="6 7">
    <name type="scientific">Geodia barretti</name>
    <name type="common">Barrett's horny sponge</name>
    <dbReference type="NCBI Taxonomy" id="519541"/>
    <lineage>
        <taxon>Eukaryota</taxon>
        <taxon>Metazoa</taxon>
        <taxon>Porifera</taxon>
        <taxon>Demospongiae</taxon>
        <taxon>Heteroscleromorpha</taxon>
        <taxon>Tetractinellida</taxon>
        <taxon>Astrophorina</taxon>
        <taxon>Geodiidae</taxon>
        <taxon>Geodia</taxon>
    </lineage>
</organism>
<dbReference type="GO" id="GO:0005829">
    <property type="term" value="C:cytosol"/>
    <property type="evidence" value="ECO:0007669"/>
    <property type="project" value="TreeGrafter"/>
</dbReference>
<evidence type="ECO:0000256" key="3">
    <source>
        <dbReference type="ARBA" id="ARBA00022777"/>
    </source>
</evidence>
<evidence type="ECO:0000256" key="4">
    <source>
        <dbReference type="ARBA" id="ARBA00022840"/>
    </source>
</evidence>
<keyword evidence="2" id="KW-0547">Nucleotide-binding</keyword>
<dbReference type="AlphaFoldDB" id="A0AA35RCY0"/>
<dbReference type="Pfam" id="PF08543">
    <property type="entry name" value="Phos_pyr_kin"/>
    <property type="match status" value="1"/>
</dbReference>
<evidence type="ECO:0000256" key="1">
    <source>
        <dbReference type="ARBA" id="ARBA00022679"/>
    </source>
</evidence>
<keyword evidence="3 6" id="KW-0418">Kinase</keyword>
<evidence type="ECO:0000256" key="2">
    <source>
        <dbReference type="ARBA" id="ARBA00022741"/>
    </source>
</evidence>
<dbReference type="CDD" id="cd01169">
    <property type="entry name" value="HMPP_kinase"/>
    <property type="match status" value="1"/>
</dbReference>
<dbReference type="GO" id="GO:0008902">
    <property type="term" value="F:hydroxymethylpyrimidine kinase activity"/>
    <property type="evidence" value="ECO:0007669"/>
    <property type="project" value="TreeGrafter"/>
</dbReference>
<accession>A0AA35RCY0</accession>
<sequence length="265" mass="26969">MITTALTIAGSDSGGGAGIQADLKTFAALGVYGTSAITAITAQNTCGVDAVQAVDADVVAAQIRTVASDIPISAAKTGMLFSTDIIRAVAAAVRAANLPFLVVDPVMVATSGDRLLQPDAEASLQNEIIPLATVVTPNLAETEVLTGAKVHTLDDMRAAAEHLVAHGAAAVVVKGGHAMTKATDVFYDGNRMELLESVVVDTTSTHGTGCTFSAAICAYLARGATLLEAVRRAKTYLTGALQNADPIGQGSGPVGHFWNVTHAAD</sequence>
<dbReference type="SUPFAM" id="SSF53613">
    <property type="entry name" value="Ribokinase-like"/>
    <property type="match status" value="1"/>
</dbReference>
<dbReference type="EMBL" id="CASHTH010000930">
    <property type="protein sequence ID" value="CAI8009180.1"/>
    <property type="molecule type" value="Genomic_DNA"/>
</dbReference>